<sequence>MGFALHKHDQLPLAVLGALRRGDKIEAIKLLREDQQIGLQEAKAEIDRYLQANPALLQQMQAKQAAMVHRLQFWVLVLLVVAILAYVTLIG</sequence>
<dbReference type="Proteomes" id="UP001179121">
    <property type="component" value="Chromosome"/>
</dbReference>
<organism evidence="3 4">
    <name type="scientific">Nitrospira tepida</name>
    <dbReference type="NCBI Taxonomy" id="2973512"/>
    <lineage>
        <taxon>Bacteria</taxon>
        <taxon>Pseudomonadati</taxon>
        <taxon>Nitrospirota</taxon>
        <taxon>Nitrospiria</taxon>
        <taxon>Nitrospirales</taxon>
        <taxon>Nitrospiraceae</taxon>
        <taxon>Nitrospira</taxon>
    </lineage>
</organism>
<evidence type="ECO:0000313" key="4">
    <source>
        <dbReference type="Proteomes" id="UP001179121"/>
    </source>
</evidence>
<keyword evidence="1" id="KW-0175">Coiled coil</keyword>
<dbReference type="AlphaFoldDB" id="A0AA86MYM5"/>
<evidence type="ECO:0000313" key="3">
    <source>
        <dbReference type="EMBL" id="CAI4031510.1"/>
    </source>
</evidence>
<evidence type="ECO:0000256" key="1">
    <source>
        <dbReference type="SAM" id="Coils"/>
    </source>
</evidence>
<dbReference type="RefSeq" id="WP_289268421.1">
    <property type="nucleotide sequence ID" value="NZ_OX365700.1"/>
</dbReference>
<dbReference type="InterPro" id="IPR014719">
    <property type="entry name" value="Ribosomal_bL12_C/ClpS-like"/>
</dbReference>
<protein>
    <submittedName>
        <fullName evidence="3">Ribosomal_L12 domain-containing protein</fullName>
    </submittedName>
</protein>
<evidence type="ECO:0000256" key="2">
    <source>
        <dbReference type="SAM" id="Phobius"/>
    </source>
</evidence>
<keyword evidence="2" id="KW-1133">Transmembrane helix</keyword>
<keyword evidence="2" id="KW-0472">Membrane</keyword>
<keyword evidence="2" id="KW-0812">Transmembrane</keyword>
<name>A0AA86MYM5_9BACT</name>
<dbReference type="Gene3D" id="3.30.1390.10">
    <property type="match status" value="1"/>
</dbReference>
<proteinExistence type="predicted"/>
<feature type="coiled-coil region" evidence="1">
    <location>
        <begin position="32"/>
        <end position="59"/>
    </location>
</feature>
<accession>A0AA86MYM5</accession>
<dbReference type="KEGG" id="nti:DNFV4_01931"/>
<gene>
    <name evidence="3" type="ORF">DNFV4_01931</name>
</gene>
<dbReference type="EMBL" id="OX365700">
    <property type="protein sequence ID" value="CAI4031510.1"/>
    <property type="molecule type" value="Genomic_DNA"/>
</dbReference>
<reference evidence="3" key="1">
    <citation type="submission" date="2022-10" db="EMBL/GenBank/DDBJ databases">
        <authorList>
            <person name="Koch H."/>
        </authorList>
    </citation>
    <scope>NUCLEOTIDE SEQUENCE</scope>
    <source>
        <strain evidence="3">DNF</strain>
    </source>
</reference>
<feature type="transmembrane region" description="Helical" evidence="2">
    <location>
        <begin position="71"/>
        <end position="90"/>
    </location>
</feature>
<keyword evidence="4" id="KW-1185">Reference proteome</keyword>